<dbReference type="GO" id="GO:0004672">
    <property type="term" value="F:protein kinase activity"/>
    <property type="evidence" value="ECO:0007669"/>
    <property type="project" value="InterPro"/>
</dbReference>
<keyword evidence="2" id="KW-0808">Transferase</keyword>
<dbReference type="InterPro" id="IPR011009">
    <property type="entry name" value="Kinase-like_dom_sf"/>
</dbReference>
<gene>
    <name evidence="2" type="ORF">RhiirA1_319639</name>
</gene>
<proteinExistence type="predicted"/>
<feature type="non-terminal residue" evidence="2">
    <location>
        <position position="124"/>
    </location>
</feature>
<dbReference type="PANTHER" id="PTHR23257">
    <property type="entry name" value="SERINE-THREONINE PROTEIN KINASE"/>
    <property type="match status" value="1"/>
</dbReference>
<dbReference type="InterPro" id="IPR001245">
    <property type="entry name" value="Ser-Thr/Tyr_kinase_cat_dom"/>
</dbReference>
<dbReference type="GO" id="GO:0007165">
    <property type="term" value="P:signal transduction"/>
    <property type="evidence" value="ECO:0007669"/>
    <property type="project" value="TreeGrafter"/>
</dbReference>
<reference evidence="2 3" key="2">
    <citation type="submission" date="2017-10" db="EMBL/GenBank/DDBJ databases">
        <title>Genome analyses suggest a sexual origin of heterokaryosis in a supposedly ancient asexual fungus.</title>
        <authorList>
            <person name="Corradi N."/>
            <person name="Sedzielewska K."/>
            <person name="Noel J."/>
            <person name="Charron P."/>
            <person name="Farinelli L."/>
            <person name="Marton T."/>
            <person name="Kruger M."/>
            <person name="Pelin A."/>
            <person name="Brachmann A."/>
            <person name="Corradi N."/>
        </authorList>
    </citation>
    <scope>NUCLEOTIDE SEQUENCE [LARGE SCALE GENOMIC DNA]</scope>
    <source>
        <strain evidence="2 3">A1</strain>
    </source>
</reference>
<dbReference type="InterPro" id="IPR050167">
    <property type="entry name" value="Ser_Thr_protein_kinase"/>
</dbReference>
<evidence type="ECO:0000313" key="2">
    <source>
        <dbReference type="EMBL" id="PKC57461.1"/>
    </source>
</evidence>
<dbReference type="AlphaFoldDB" id="A0A2N0R2C5"/>
<dbReference type="Pfam" id="PF07714">
    <property type="entry name" value="PK_Tyr_Ser-Thr"/>
    <property type="match status" value="1"/>
</dbReference>
<sequence length="124" mass="14021">VVTSYAKDGNLRQYIRKKVGNFPWIERLITLKDIAKGLEIIHNSGYVHRDLHTGNILRHGSWTMISDLGLTWSQDSVSTDELFGVLEYMAPEILSGGQYSSASDIYSFAMIMYEIASGKIPFHH</sequence>
<dbReference type="VEuPathDB" id="FungiDB:RhiirA1_319639"/>
<dbReference type="Proteomes" id="UP000232688">
    <property type="component" value="Unassembled WGS sequence"/>
</dbReference>
<evidence type="ECO:0000313" key="3">
    <source>
        <dbReference type="Proteomes" id="UP000232688"/>
    </source>
</evidence>
<dbReference type="Gene3D" id="1.10.510.10">
    <property type="entry name" value="Transferase(Phosphotransferase) domain 1"/>
    <property type="match status" value="1"/>
</dbReference>
<organism evidence="2 3">
    <name type="scientific">Rhizophagus irregularis</name>
    <dbReference type="NCBI Taxonomy" id="588596"/>
    <lineage>
        <taxon>Eukaryota</taxon>
        <taxon>Fungi</taxon>
        <taxon>Fungi incertae sedis</taxon>
        <taxon>Mucoromycota</taxon>
        <taxon>Glomeromycotina</taxon>
        <taxon>Glomeromycetes</taxon>
        <taxon>Glomerales</taxon>
        <taxon>Glomeraceae</taxon>
        <taxon>Rhizophagus</taxon>
    </lineage>
</organism>
<dbReference type="EMBL" id="LLXH01001817">
    <property type="protein sequence ID" value="PKC57461.1"/>
    <property type="molecule type" value="Genomic_DNA"/>
</dbReference>
<evidence type="ECO:0000259" key="1">
    <source>
        <dbReference type="PROSITE" id="PS50011"/>
    </source>
</evidence>
<protein>
    <submittedName>
        <fullName evidence="2">Kinase-like protein</fullName>
    </submittedName>
</protein>
<dbReference type="PROSITE" id="PS50011">
    <property type="entry name" value="PROTEIN_KINASE_DOM"/>
    <property type="match status" value="1"/>
</dbReference>
<accession>A0A2N0R2C5</accession>
<dbReference type="SUPFAM" id="SSF56112">
    <property type="entry name" value="Protein kinase-like (PK-like)"/>
    <property type="match status" value="1"/>
</dbReference>
<dbReference type="InterPro" id="IPR000719">
    <property type="entry name" value="Prot_kinase_dom"/>
</dbReference>
<dbReference type="GO" id="GO:0005524">
    <property type="term" value="F:ATP binding"/>
    <property type="evidence" value="ECO:0007669"/>
    <property type="project" value="InterPro"/>
</dbReference>
<reference evidence="2 3" key="1">
    <citation type="submission" date="2017-10" db="EMBL/GenBank/DDBJ databases">
        <title>Extensive intraspecific genome diversity in a model arbuscular mycorrhizal fungus.</title>
        <authorList>
            <person name="Chen E.C.H."/>
            <person name="Morin E."/>
            <person name="Baudet D."/>
            <person name="Noel J."/>
            <person name="Ndikumana S."/>
            <person name="Charron P."/>
            <person name="St-Onge C."/>
            <person name="Giorgi J."/>
            <person name="Grigoriev I.V."/>
            <person name="Roux C."/>
            <person name="Martin F.M."/>
            <person name="Corradi N."/>
        </authorList>
    </citation>
    <scope>NUCLEOTIDE SEQUENCE [LARGE SCALE GENOMIC DNA]</scope>
    <source>
        <strain evidence="2 3">A1</strain>
    </source>
</reference>
<feature type="non-terminal residue" evidence="2">
    <location>
        <position position="1"/>
    </location>
</feature>
<comment type="caution">
    <text evidence="2">The sequence shown here is derived from an EMBL/GenBank/DDBJ whole genome shotgun (WGS) entry which is preliminary data.</text>
</comment>
<dbReference type="SMART" id="SM00220">
    <property type="entry name" value="S_TKc"/>
    <property type="match status" value="1"/>
</dbReference>
<feature type="domain" description="Protein kinase" evidence="1">
    <location>
        <begin position="1"/>
        <end position="124"/>
    </location>
</feature>
<keyword evidence="2" id="KW-0418">Kinase</keyword>
<name>A0A2N0R2C5_9GLOM</name>
<dbReference type="GO" id="GO:0005737">
    <property type="term" value="C:cytoplasm"/>
    <property type="evidence" value="ECO:0007669"/>
    <property type="project" value="TreeGrafter"/>
</dbReference>